<name>A0ABQ3A7L3_9ACTN</name>
<dbReference type="Proteomes" id="UP000600946">
    <property type="component" value="Unassembled WGS sequence"/>
</dbReference>
<sequence length="247" mass="28053">MNTELVVASLSGVVALGGAWFSARSSRRQALLAHELESRTTQQDLMGRHRDPLLWAAFDLQSRLYNIVDRGFLRVYFRDGSDRERAYARRSTLYVLGEYLGRVEILRRGVQFLDLGDSTLNRRIVGHFTAISNVLNNDGGGNTRFLDGHFIVFRSDQRAIGELMLAADGISCLGYVEFCRRLDEDTEFAEWFGPLSDSVEAVARAAEVPYRLIALQHAVLDLIDLLDPRAERFPDHRRSRLGRPPER</sequence>
<accession>A0ABQ3A7L3</accession>
<comment type="caution">
    <text evidence="1">The sequence shown here is derived from an EMBL/GenBank/DDBJ whole genome shotgun (WGS) entry which is preliminary data.</text>
</comment>
<organism evidence="1 2">
    <name type="scientific">Streptomyces xanthochromogenes</name>
    <dbReference type="NCBI Taxonomy" id="67384"/>
    <lineage>
        <taxon>Bacteria</taxon>
        <taxon>Bacillati</taxon>
        <taxon>Actinomycetota</taxon>
        <taxon>Actinomycetes</taxon>
        <taxon>Kitasatosporales</taxon>
        <taxon>Streptomycetaceae</taxon>
        <taxon>Streptomyces</taxon>
    </lineage>
</organism>
<proteinExistence type="predicted"/>
<evidence type="ECO:0000313" key="1">
    <source>
        <dbReference type="EMBL" id="GGY39890.1"/>
    </source>
</evidence>
<reference evidence="2" key="1">
    <citation type="journal article" date="2019" name="Int. J. Syst. Evol. Microbiol.">
        <title>The Global Catalogue of Microorganisms (GCM) 10K type strain sequencing project: providing services to taxonomists for standard genome sequencing and annotation.</title>
        <authorList>
            <consortium name="The Broad Institute Genomics Platform"/>
            <consortium name="The Broad Institute Genome Sequencing Center for Infectious Disease"/>
            <person name="Wu L."/>
            <person name="Ma J."/>
        </authorList>
    </citation>
    <scope>NUCLEOTIDE SEQUENCE [LARGE SCALE GENOMIC DNA]</scope>
    <source>
        <strain evidence="2">JCM 4594</strain>
    </source>
</reference>
<dbReference type="EMBL" id="BMUU01000006">
    <property type="protein sequence ID" value="GGY39890.1"/>
    <property type="molecule type" value="Genomic_DNA"/>
</dbReference>
<gene>
    <name evidence="1" type="ORF">GCM10010326_37280</name>
</gene>
<protein>
    <submittedName>
        <fullName evidence="1">Uncharacterized protein</fullName>
    </submittedName>
</protein>
<keyword evidence="2" id="KW-1185">Reference proteome</keyword>
<evidence type="ECO:0000313" key="2">
    <source>
        <dbReference type="Proteomes" id="UP000600946"/>
    </source>
</evidence>